<sequence>MIEVFKLNIEIVRQRFKIYGFFNIVTLFAVISAILFGLKFAQFKIGHYNQLTVLLTAIILAMSFEGVFPKKLEKKIFNVKTYFNKLDFKSIENFYMYKNLGLLYILLTFVIIPLDLNYFGNFIFFLMSSSLIICLQLAIKSKLTNEKYTTVSSIIKALLLVTSYAYTHEAFVIPFDEILNIYTIILYLIISGFLIKSSFRLLYNESNTKNNLYFLNLSQKIFKVIPNRDLICVIRKNILIKSIFTIIIVNLFVKKSNSTYFYSFITCVLAYTCAYVNIYVEVLKQEGNRLLFFYSCKEFKLIRKEKIISIFYISLPIFIITIVPLLFTISFKTILLSYIISIIVFSVSATIIKISLEKDNDVVKIINHKQIISLFIISIILSIAIANLMKNLII</sequence>
<feature type="transmembrane region" description="Helical" evidence="1">
    <location>
        <begin position="178"/>
        <end position="195"/>
    </location>
</feature>
<accession>A0ABU0N463</accession>
<dbReference type="EMBL" id="JAUSWG010000016">
    <property type="protein sequence ID" value="MDQ0557957.1"/>
    <property type="molecule type" value="Genomic_DNA"/>
</dbReference>
<feature type="transmembrane region" description="Helical" evidence="1">
    <location>
        <begin position="118"/>
        <end position="139"/>
    </location>
</feature>
<gene>
    <name evidence="2" type="ORF">QOZ92_003092</name>
</gene>
<name>A0ABU0N463_9FIRM</name>
<dbReference type="Proteomes" id="UP001232584">
    <property type="component" value="Unassembled WGS sequence"/>
</dbReference>
<proteinExistence type="predicted"/>
<evidence type="ECO:0000313" key="2">
    <source>
        <dbReference type="EMBL" id="MDQ0557957.1"/>
    </source>
</evidence>
<feature type="transmembrane region" description="Helical" evidence="1">
    <location>
        <begin position="333"/>
        <end position="351"/>
    </location>
</feature>
<feature type="transmembrane region" description="Helical" evidence="1">
    <location>
        <begin position="371"/>
        <end position="389"/>
    </location>
</feature>
<keyword evidence="1" id="KW-0472">Membrane</keyword>
<feature type="transmembrane region" description="Helical" evidence="1">
    <location>
        <begin position="307"/>
        <end position="327"/>
    </location>
</feature>
<feature type="transmembrane region" description="Helical" evidence="1">
    <location>
        <begin position="94"/>
        <end position="112"/>
    </location>
</feature>
<feature type="transmembrane region" description="Helical" evidence="1">
    <location>
        <begin position="47"/>
        <end position="68"/>
    </location>
</feature>
<protein>
    <submittedName>
        <fullName evidence="2">Uncharacterized protein</fullName>
    </submittedName>
</protein>
<feature type="transmembrane region" description="Helical" evidence="1">
    <location>
        <begin position="238"/>
        <end position="253"/>
    </location>
</feature>
<comment type="caution">
    <text evidence="2">The sequence shown here is derived from an EMBL/GenBank/DDBJ whole genome shotgun (WGS) entry which is preliminary data.</text>
</comment>
<feature type="transmembrane region" description="Helical" evidence="1">
    <location>
        <begin position="21"/>
        <end position="41"/>
    </location>
</feature>
<keyword evidence="3" id="KW-1185">Reference proteome</keyword>
<evidence type="ECO:0000313" key="3">
    <source>
        <dbReference type="Proteomes" id="UP001232584"/>
    </source>
</evidence>
<feature type="transmembrane region" description="Helical" evidence="1">
    <location>
        <begin position="259"/>
        <end position="280"/>
    </location>
</feature>
<reference evidence="2 3" key="1">
    <citation type="submission" date="2023-07" db="EMBL/GenBank/DDBJ databases">
        <title>Genomic Encyclopedia of Type Strains, Phase IV (KMG-IV): sequencing the most valuable type-strain genomes for metagenomic binning, comparative biology and taxonomic classification.</title>
        <authorList>
            <person name="Goeker M."/>
        </authorList>
    </citation>
    <scope>NUCLEOTIDE SEQUENCE [LARGE SCALE GENOMIC DNA]</scope>
    <source>
        <strain evidence="2 3">DSM 15049</strain>
    </source>
</reference>
<organism evidence="2 3">
    <name type="scientific">Paraclostridium ghonii</name>
    <dbReference type="NCBI Taxonomy" id="29358"/>
    <lineage>
        <taxon>Bacteria</taxon>
        <taxon>Bacillati</taxon>
        <taxon>Bacillota</taxon>
        <taxon>Clostridia</taxon>
        <taxon>Peptostreptococcales</taxon>
        <taxon>Peptostreptococcaceae</taxon>
        <taxon>Paraclostridium</taxon>
    </lineage>
</organism>
<keyword evidence="1" id="KW-1133">Transmembrane helix</keyword>
<evidence type="ECO:0000256" key="1">
    <source>
        <dbReference type="SAM" id="Phobius"/>
    </source>
</evidence>
<keyword evidence="1" id="KW-0812">Transmembrane</keyword>
<dbReference type="RefSeq" id="WP_307509772.1">
    <property type="nucleotide sequence ID" value="NZ_BAAACE010000001.1"/>
</dbReference>